<evidence type="ECO:0000256" key="1">
    <source>
        <dbReference type="ARBA" id="ARBA00007749"/>
    </source>
</evidence>
<dbReference type="GO" id="GO:0016787">
    <property type="term" value="F:hydrolase activity"/>
    <property type="evidence" value="ECO:0007669"/>
    <property type="project" value="UniProtKB-KW"/>
</dbReference>
<dbReference type="SMART" id="SM00849">
    <property type="entry name" value="Lactamase_B"/>
    <property type="match status" value="1"/>
</dbReference>
<keyword evidence="7" id="KW-1185">Reference proteome</keyword>
<evidence type="ECO:0000256" key="3">
    <source>
        <dbReference type="ARBA" id="ARBA00022801"/>
    </source>
</evidence>
<dbReference type="InterPro" id="IPR036866">
    <property type="entry name" value="RibonucZ/Hydroxyglut_hydro"/>
</dbReference>
<comment type="similarity">
    <text evidence="1">Belongs to the metallo-beta-lactamase superfamily.</text>
</comment>
<organism evidence="6 7">
    <name type="scientific">Thermotomaculum hydrothermale</name>
    <dbReference type="NCBI Taxonomy" id="981385"/>
    <lineage>
        <taxon>Bacteria</taxon>
        <taxon>Pseudomonadati</taxon>
        <taxon>Acidobacteriota</taxon>
        <taxon>Holophagae</taxon>
        <taxon>Thermotomaculales</taxon>
        <taxon>Thermotomaculaceae</taxon>
        <taxon>Thermotomaculum</taxon>
    </lineage>
</organism>
<dbReference type="SUPFAM" id="SSF56281">
    <property type="entry name" value="Metallo-hydrolase/oxidoreductase"/>
    <property type="match status" value="1"/>
</dbReference>
<evidence type="ECO:0000259" key="5">
    <source>
        <dbReference type="SMART" id="SM00849"/>
    </source>
</evidence>
<accession>A0A7R6PLN1</accession>
<dbReference type="GO" id="GO:0046872">
    <property type="term" value="F:metal ion binding"/>
    <property type="evidence" value="ECO:0007669"/>
    <property type="project" value="UniProtKB-KW"/>
</dbReference>
<dbReference type="Pfam" id="PF00753">
    <property type="entry name" value="Lactamase_B"/>
    <property type="match status" value="1"/>
</dbReference>
<dbReference type="EMBL" id="AP017470">
    <property type="protein sequence ID" value="BBB32362.1"/>
    <property type="molecule type" value="Genomic_DNA"/>
</dbReference>
<dbReference type="PANTHER" id="PTHR42978:SF6">
    <property type="entry name" value="QUORUM-QUENCHING LACTONASE YTNP-RELATED"/>
    <property type="match status" value="1"/>
</dbReference>
<proteinExistence type="inferred from homology"/>
<dbReference type="Gene3D" id="3.60.15.10">
    <property type="entry name" value="Ribonuclease Z/Hydroxyacylglutathione hydrolase-like"/>
    <property type="match status" value="1"/>
</dbReference>
<evidence type="ECO:0000256" key="2">
    <source>
        <dbReference type="ARBA" id="ARBA00022723"/>
    </source>
</evidence>
<evidence type="ECO:0000256" key="4">
    <source>
        <dbReference type="ARBA" id="ARBA00022833"/>
    </source>
</evidence>
<keyword evidence="3" id="KW-0378">Hydrolase</keyword>
<sequence length="246" mass="28687">MKISVLDASPFLLDGGSIFGVVPKEKWGNFFEVDEKNRIKLGLNVVLIESKDRKILVDCGTFDSREKISQQLKNLKISPESITDIIFTHLHYDHSGGAFEKKYDTIIPVFKNAKYYVNRIELESALNPDERTRYFYNREIASYLSRCGDTIVFDNSLSLNNEIEIIHAPGHTEGHSVVVAYGERLHLIAGDMFPTFYHFEKPYFMTAFDENLKQNLKTKKRFLEMLSKRKSRVYFYHHKEKPYIDL</sequence>
<feature type="domain" description="Metallo-beta-lactamase" evidence="5">
    <location>
        <begin position="42"/>
        <end position="237"/>
    </location>
</feature>
<dbReference type="InterPro" id="IPR051013">
    <property type="entry name" value="MBL_superfamily_lactonases"/>
</dbReference>
<name>A0A7R6PLN1_9BACT</name>
<dbReference type="KEGG" id="thyd:TTHT_0796"/>
<evidence type="ECO:0000313" key="7">
    <source>
        <dbReference type="Proteomes" id="UP000595564"/>
    </source>
</evidence>
<dbReference type="InterPro" id="IPR001279">
    <property type="entry name" value="Metallo-B-lactamas"/>
</dbReference>
<dbReference type="Proteomes" id="UP000595564">
    <property type="component" value="Chromosome"/>
</dbReference>
<keyword evidence="4" id="KW-0862">Zinc</keyword>
<dbReference type="AlphaFoldDB" id="A0A7R6PLN1"/>
<keyword evidence="2" id="KW-0479">Metal-binding</keyword>
<evidence type="ECO:0000313" key="6">
    <source>
        <dbReference type="EMBL" id="BBB32362.1"/>
    </source>
</evidence>
<gene>
    <name evidence="6" type="ORF">TTHT_0796</name>
</gene>
<dbReference type="RefSeq" id="WP_201328709.1">
    <property type="nucleotide sequence ID" value="NZ_AP017470.1"/>
</dbReference>
<dbReference type="PANTHER" id="PTHR42978">
    <property type="entry name" value="QUORUM-QUENCHING LACTONASE YTNP-RELATED-RELATED"/>
    <property type="match status" value="1"/>
</dbReference>
<reference evidence="6 7" key="1">
    <citation type="journal article" date="2012" name="Extremophiles">
        <title>Thermotomaculum hydrothermale gen. nov., sp. nov., a novel heterotrophic thermophile within the phylum Acidobacteria from a deep-sea hydrothermal vent chimney in the Southern Okinawa Trough.</title>
        <authorList>
            <person name="Izumi H."/>
            <person name="Nunoura T."/>
            <person name="Miyazaki M."/>
            <person name="Mino S."/>
            <person name="Toki T."/>
            <person name="Takai K."/>
            <person name="Sako Y."/>
            <person name="Sawabe T."/>
            <person name="Nakagawa S."/>
        </authorList>
    </citation>
    <scope>NUCLEOTIDE SEQUENCE [LARGE SCALE GENOMIC DNA]</scope>
    <source>
        <strain evidence="6 7">AC55</strain>
    </source>
</reference>
<protein>
    <submittedName>
        <fullName evidence="6">Beta-lactamase domain-containing protein</fullName>
    </submittedName>
</protein>